<comment type="caution">
    <text evidence="3">The sequence shown here is derived from an EMBL/GenBank/DDBJ whole genome shotgun (WGS) entry which is preliminary data.</text>
</comment>
<dbReference type="Pfam" id="PF00144">
    <property type="entry name" value="Beta-lactamase"/>
    <property type="match status" value="1"/>
</dbReference>
<dbReference type="RefSeq" id="WP_198637827.1">
    <property type="nucleotide sequence ID" value="NZ_JAEHNY010000002.1"/>
</dbReference>
<dbReference type="SUPFAM" id="SSF56601">
    <property type="entry name" value="beta-lactamase/transpeptidase-like"/>
    <property type="match status" value="1"/>
</dbReference>
<evidence type="ECO:0000313" key="3">
    <source>
        <dbReference type="EMBL" id="MBI6119029.1"/>
    </source>
</evidence>
<gene>
    <name evidence="3" type="ORF">I6U50_03230</name>
</gene>
<feature type="chain" id="PRO_5045598003" evidence="1">
    <location>
        <begin position="23"/>
        <end position="432"/>
    </location>
</feature>
<accession>A0ABS0TDA7</accession>
<dbReference type="InterPro" id="IPR050789">
    <property type="entry name" value="Diverse_Enzym_Activities"/>
</dbReference>
<name>A0ABS0TDA7_9FLAO</name>
<keyword evidence="4" id="KW-1185">Reference proteome</keyword>
<reference evidence="3 4" key="1">
    <citation type="submission" date="2020-12" db="EMBL/GenBank/DDBJ databases">
        <title>Salegentibacter orientalis sp. nov., isolated from costal sediment.</title>
        <authorList>
            <person name="Lian F.-B."/>
        </authorList>
    </citation>
    <scope>NUCLEOTIDE SEQUENCE [LARGE SCALE GENOMIC DNA]</scope>
    <source>
        <strain evidence="3 4">F60176</strain>
    </source>
</reference>
<evidence type="ECO:0000313" key="4">
    <source>
        <dbReference type="Proteomes" id="UP000635665"/>
    </source>
</evidence>
<evidence type="ECO:0000259" key="2">
    <source>
        <dbReference type="Pfam" id="PF00144"/>
    </source>
</evidence>
<dbReference type="InterPro" id="IPR001466">
    <property type="entry name" value="Beta-lactam-related"/>
</dbReference>
<dbReference type="InterPro" id="IPR012338">
    <property type="entry name" value="Beta-lactam/transpept-like"/>
</dbReference>
<dbReference type="Proteomes" id="UP000635665">
    <property type="component" value="Unassembled WGS sequence"/>
</dbReference>
<keyword evidence="1" id="KW-0732">Signal</keyword>
<feature type="domain" description="Beta-lactamase-related" evidence="2">
    <location>
        <begin position="56"/>
        <end position="419"/>
    </location>
</feature>
<protein>
    <submittedName>
        <fullName evidence="3">Beta-lactamase family protein</fullName>
    </submittedName>
</protein>
<dbReference type="PANTHER" id="PTHR43283">
    <property type="entry name" value="BETA-LACTAMASE-RELATED"/>
    <property type="match status" value="1"/>
</dbReference>
<dbReference type="PANTHER" id="PTHR43283:SF3">
    <property type="entry name" value="BETA-LACTAMASE FAMILY PROTEIN (AFU_ORTHOLOGUE AFUA_5G07500)"/>
    <property type="match status" value="1"/>
</dbReference>
<sequence>MKSIFLNFARLSIFIGSLAVFAQTTSVTNSGTLQTASPVEVGISSERIQKIEEMLQFAINENQVPGAVALIARDGKIVLHKAYGDANASGKELEKDAIFRLASQTKAITATAVMMLWEEGKFRLDDPISKYIPEFENPVILKDFNEADSSYTSTPAKNEITIRHLLTHTSGLGYGRIDGDQRMKKIYSRAGIVELFTEEDISIGENVKKMAALPLHHEPSEKFTYSVGLDVLGYFIEVISGQDFDTFLKERIFDPLQMNDTRFYQPSSKKDRLVAIQHRKDGNWRNFPNTFYNTNYPLTKDGTYFSGGAGLSGTAKDYAKFLQMYLNGGEYNGTRLLSRKTVAIIMGNQVGEKFNFPNQYYGLAFGVITEIGEITGGQRSAGTFDWGGYFNTQYFADPQEQVIGILLKQTQGNTGDETAWKFRQMLFSAIDD</sequence>
<feature type="signal peptide" evidence="1">
    <location>
        <begin position="1"/>
        <end position="22"/>
    </location>
</feature>
<evidence type="ECO:0000256" key="1">
    <source>
        <dbReference type="SAM" id="SignalP"/>
    </source>
</evidence>
<dbReference type="Gene3D" id="3.40.710.10">
    <property type="entry name" value="DD-peptidase/beta-lactamase superfamily"/>
    <property type="match status" value="1"/>
</dbReference>
<organism evidence="3 4">
    <name type="scientific">Salegentibacter maritimus</name>
    <dbReference type="NCBI Taxonomy" id="2794347"/>
    <lineage>
        <taxon>Bacteria</taxon>
        <taxon>Pseudomonadati</taxon>
        <taxon>Bacteroidota</taxon>
        <taxon>Flavobacteriia</taxon>
        <taxon>Flavobacteriales</taxon>
        <taxon>Flavobacteriaceae</taxon>
        <taxon>Salegentibacter</taxon>
    </lineage>
</organism>
<dbReference type="EMBL" id="JAEHNY010000002">
    <property type="protein sequence ID" value="MBI6119029.1"/>
    <property type="molecule type" value="Genomic_DNA"/>
</dbReference>
<proteinExistence type="predicted"/>